<name>A0AAW7YTN5_9STAP</name>
<dbReference type="EMBL" id="JAUOQO010000213">
    <property type="protein sequence ID" value="MDO6575107.1"/>
    <property type="molecule type" value="Genomic_DNA"/>
</dbReference>
<organism evidence="1 2">
    <name type="scientific">Staphylococcus pasteuri_A</name>
    <dbReference type="NCBI Taxonomy" id="3062664"/>
    <lineage>
        <taxon>Bacteria</taxon>
        <taxon>Bacillati</taxon>
        <taxon>Bacillota</taxon>
        <taxon>Bacilli</taxon>
        <taxon>Bacillales</taxon>
        <taxon>Staphylococcaceae</taxon>
        <taxon>Staphylococcus</taxon>
    </lineage>
</organism>
<dbReference type="AlphaFoldDB" id="A0AAW7YTN5"/>
<proteinExistence type="predicted"/>
<keyword evidence="2" id="KW-1185">Reference proteome</keyword>
<dbReference type="RefSeq" id="WP_303522019.1">
    <property type="nucleotide sequence ID" value="NZ_JAUOQO010000213.1"/>
</dbReference>
<dbReference type="Proteomes" id="UP001170310">
    <property type="component" value="Unassembled WGS sequence"/>
</dbReference>
<evidence type="ECO:0000313" key="1">
    <source>
        <dbReference type="EMBL" id="MDO6575107.1"/>
    </source>
</evidence>
<protein>
    <submittedName>
        <fullName evidence="1">DUF484 family protein</fullName>
    </submittedName>
</protein>
<dbReference type="InterPro" id="IPR029016">
    <property type="entry name" value="GAF-like_dom_sf"/>
</dbReference>
<reference evidence="1" key="1">
    <citation type="submission" date="2023-07" db="EMBL/GenBank/DDBJ databases">
        <title>Genome content predicts the carbon catabolic preferences of heterotrophic bacteria.</title>
        <authorList>
            <person name="Gralka M."/>
        </authorList>
    </citation>
    <scope>NUCLEOTIDE SEQUENCE</scope>
    <source>
        <strain evidence="1">E2R20</strain>
    </source>
</reference>
<dbReference type="Pfam" id="PF04340">
    <property type="entry name" value="DUF484"/>
    <property type="match status" value="1"/>
</dbReference>
<accession>A0AAW7YTN5</accession>
<dbReference type="InterPro" id="IPR007435">
    <property type="entry name" value="DUF484"/>
</dbReference>
<dbReference type="Gene3D" id="3.30.450.40">
    <property type="match status" value="1"/>
</dbReference>
<evidence type="ECO:0000313" key="2">
    <source>
        <dbReference type="Proteomes" id="UP001170310"/>
    </source>
</evidence>
<gene>
    <name evidence="1" type="ORF">Q4528_13410</name>
</gene>
<feature type="non-terminal residue" evidence="1">
    <location>
        <position position="93"/>
    </location>
</feature>
<sequence length="93" mass="10866">MTVASLNERIYHVYVDLLPDLMACDSFAELQHRLSRALVDDLGVECVSMRLSQKLFNLEELPEEYGLEHEQIERIRVTRLSQQPHYFGRMSKG</sequence>
<comment type="caution">
    <text evidence="1">The sequence shown here is derived from an EMBL/GenBank/DDBJ whole genome shotgun (WGS) entry which is preliminary data.</text>
</comment>